<dbReference type="SUPFAM" id="SSF52540">
    <property type="entry name" value="P-loop containing nucleoside triphosphate hydrolases"/>
    <property type="match status" value="1"/>
</dbReference>
<evidence type="ECO:0000259" key="5">
    <source>
        <dbReference type="Pfam" id="PF00005"/>
    </source>
</evidence>
<accession>A0A0C2H3P4</accession>
<dbReference type="GO" id="GO:0005524">
    <property type="term" value="F:ATP binding"/>
    <property type="evidence" value="ECO:0007669"/>
    <property type="project" value="UniProtKB-KW"/>
</dbReference>
<dbReference type="InterPro" id="IPR050173">
    <property type="entry name" value="ABC_transporter_C-like"/>
</dbReference>
<dbReference type="Gene3D" id="3.40.50.300">
    <property type="entry name" value="P-loop containing nucleotide triphosphate hydrolases"/>
    <property type="match status" value="1"/>
</dbReference>
<keyword evidence="2" id="KW-0677">Repeat</keyword>
<dbReference type="PANTHER" id="PTHR24223:SF443">
    <property type="entry name" value="MULTIDRUG-RESISTANCE LIKE PROTEIN 1, ISOFORM I"/>
    <property type="match status" value="1"/>
</dbReference>
<reference evidence="6 7" key="1">
    <citation type="submission" date="2013-12" db="EMBL/GenBank/DDBJ databases">
        <title>Draft genome of the parsitic nematode Ancylostoma duodenale.</title>
        <authorList>
            <person name="Mitreva M."/>
        </authorList>
    </citation>
    <scope>NUCLEOTIDE SEQUENCE [LARGE SCALE GENOMIC DNA]</scope>
    <source>
        <strain evidence="6 7">Zhejiang</strain>
    </source>
</reference>
<dbReference type="Proteomes" id="UP000054047">
    <property type="component" value="Unassembled WGS sequence"/>
</dbReference>
<dbReference type="InterPro" id="IPR003439">
    <property type="entry name" value="ABC_transporter-like_ATP-bd"/>
</dbReference>
<dbReference type="OrthoDB" id="6500128at2759"/>
<dbReference type="Pfam" id="PF00005">
    <property type="entry name" value="ABC_tran"/>
    <property type="match status" value="1"/>
</dbReference>
<evidence type="ECO:0000256" key="2">
    <source>
        <dbReference type="ARBA" id="ARBA00022737"/>
    </source>
</evidence>
<keyword evidence="7" id="KW-1185">Reference proteome</keyword>
<proteinExistence type="predicted"/>
<comment type="subcellular location">
    <subcellularLocation>
        <location evidence="1">Endomembrane system</location>
        <topology evidence="1">Multi-pass membrane protein</topology>
    </subcellularLocation>
</comment>
<dbReference type="InterPro" id="IPR027417">
    <property type="entry name" value="P-loop_NTPase"/>
</dbReference>
<keyword evidence="4" id="KW-0067">ATP-binding</keyword>
<evidence type="ECO:0000256" key="1">
    <source>
        <dbReference type="ARBA" id="ARBA00004127"/>
    </source>
</evidence>
<keyword evidence="3" id="KW-0547">Nucleotide-binding</keyword>
<dbReference type="GO" id="GO:0012505">
    <property type="term" value="C:endomembrane system"/>
    <property type="evidence" value="ECO:0007669"/>
    <property type="project" value="UniProtKB-SubCell"/>
</dbReference>
<dbReference type="EMBL" id="KN726377">
    <property type="protein sequence ID" value="KIH68440.1"/>
    <property type="molecule type" value="Genomic_DNA"/>
</dbReference>
<dbReference type="AlphaFoldDB" id="A0A0C2H3P4"/>
<evidence type="ECO:0000313" key="6">
    <source>
        <dbReference type="EMBL" id="KIH68440.1"/>
    </source>
</evidence>
<gene>
    <name evidence="6" type="ORF">ANCDUO_01225</name>
</gene>
<dbReference type="GO" id="GO:0016020">
    <property type="term" value="C:membrane"/>
    <property type="evidence" value="ECO:0007669"/>
    <property type="project" value="TreeGrafter"/>
</dbReference>
<dbReference type="GO" id="GO:0016887">
    <property type="term" value="F:ATP hydrolysis activity"/>
    <property type="evidence" value="ECO:0007669"/>
    <property type="project" value="InterPro"/>
</dbReference>
<evidence type="ECO:0000256" key="4">
    <source>
        <dbReference type="ARBA" id="ARBA00022840"/>
    </source>
</evidence>
<protein>
    <recommendedName>
        <fullName evidence="5">ABC transporter domain-containing protein</fullName>
    </recommendedName>
</protein>
<feature type="domain" description="ABC transporter" evidence="5">
    <location>
        <begin position="12"/>
        <end position="87"/>
    </location>
</feature>
<evidence type="ECO:0000256" key="3">
    <source>
        <dbReference type="ARBA" id="ARBA00022741"/>
    </source>
</evidence>
<organism evidence="6 7">
    <name type="scientific">Ancylostoma duodenale</name>
    <dbReference type="NCBI Taxonomy" id="51022"/>
    <lineage>
        <taxon>Eukaryota</taxon>
        <taxon>Metazoa</taxon>
        <taxon>Ecdysozoa</taxon>
        <taxon>Nematoda</taxon>
        <taxon>Chromadorea</taxon>
        <taxon>Rhabditida</taxon>
        <taxon>Rhabditina</taxon>
        <taxon>Rhabditomorpha</taxon>
        <taxon>Strongyloidea</taxon>
        <taxon>Ancylostomatidae</taxon>
        <taxon>Ancylostomatinae</taxon>
        <taxon>Ancylostoma</taxon>
    </lineage>
</organism>
<sequence>MNKVSGTVNVCGSIAYVPQQAWIQNLTLRDNVLFNRSYDPLFYDKVVEACALKQDLGINLSGGQKQRVSLARAAYSHADIVLLDDPLSAVDSHHPQLDCYLTQRAFS</sequence>
<dbReference type="PANTHER" id="PTHR24223">
    <property type="entry name" value="ATP-BINDING CASSETTE SUB-FAMILY C"/>
    <property type="match status" value="1"/>
</dbReference>
<dbReference type="GO" id="GO:0042626">
    <property type="term" value="F:ATPase-coupled transmembrane transporter activity"/>
    <property type="evidence" value="ECO:0007669"/>
    <property type="project" value="TreeGrafter"/>
</dbReference>
<name>A0A0C2H3P4_9BILA</name>
<evidence type="ECO:0000313" key="7">
    <source>
        <dbReference type="Proteomes" id="UP000054047"/>
    </source>
</evidence>